<accession>A0ABY4Y999</accession>
<reference evidence="1" key="1">
    <citation type="submission" date="2021-03" db="EMBL/GenBank/DDBJ databases">
        <title>Legionella lytica PCM 2298.</title>
        <authorList>
            <person name="Koper P."/>
        </authorList>
    </citation>
    <scope>NUCLEOTIDE SEQUENCE</scope>
    <source>
        <strain evidence="1">PCM 2298</strain>
    </source>
</reference>
<dbReference type="RefSeq" id="WP_252580672.1">
    <property type="nucleotide sequence ID" value="NZ_CP071527.1"/>
</dbReference>
<gene>
    <name evidence="1" type="ORF">J2N86_02305</name>
</gene>
<name>A0ABY4Y999_9GAMM</name>
<sequence>MKRVWLIGVFFFVNNVFAQELITKVIQLQYIPAEKVIKLMEPLIPEGQALSGTGQTLVTKVDAKTLTQLRTILHQIDVPPVTFNVSVYQGDPQWLSSQNDNSVTYSTQTQSQMLQSQSVRVMNGESALVTMNQEVPIVTSVGAGFYGTGITYEQHQIKNGILVQPVLRGSQVELSVRRLREQMNPAGGQQFDNQKIDTKLMIPLNKWVSLGSPEGAQQTDNSSRSFSAGNTFAQQSTLYIKVTIMGQNPAAPKEKADAVDTW</sequence>
<keyword evidence="2" id="KW-1185">Reference proteome</keyword>
<evidence type="ECO:0000313" key="2">
    <source>
        <dbReference type="Proteomes" id="UP001057474"/>
    </source>
</evidence>
<dbReference type="EMBL" id="CP071527">
    <property type="protein sequence ID" value="USQ14186.1"/>
    <property type="molecule type" value="Genomic_DNA"/>
</dbReference>
<proteinExistence type="predicted"/>
<dbReference type="InterPro" id="IPR038591">
    <property type="entry name" value="NolW-like_sf"/>
</dbReference>
<evidence type="ECO:0000313" key="1">
    <source>
        <dbReference type="EMBL" id="USQ14186.1"/>
    </source>
</evidence>
<organism evidence="1 2">
    <name type="scientific">Legionella lytica</name>
    <dbReference type="NCBI Taxonomy" id="96232"/>
    <lineage>
        <taxon>Bacteria</taxon>
        <taxon>Pseudomonadati</taxon>
        <taxon>Pseudomonadota</taxon>
        <taxon>Gammaproteobacteria</taxon>
        <taxon>Legionellales</taxon>
        <taxon>Legionellaceae</taxon>
        <taxon>Legionella</taxon>
    </lineage>
</organism>
<protein>
    <submittedName>
        <fullName evidence="1">Type II/III secretion system protein</fullName>
    </submittedName>
</protein>
<dbReference type="Proteomes" id="UP001057474">
    <property type="component" value="Chromosome"/>
</dbReference>
<dbReference type="Gene3D" id="3.30.1370.120">
    <property type="match status" value="1"/>
</dbReference>